<dbReference type="PANTHER" id="PTHR47396:SF1">
    <property type="entry name" value="ATP-DEPENDENT HELICASE IRC3-RELATED"/>
    <property type="match status" value="1"/>
</dbReference>
<keyword evidence="2" id="KW-0378">Hydrolase</keyword>
<dbReference type="GO" id="GO:0003677">
    <property type="term" value="F:DNA binding"/>
    <property type="evidence" value="ECO:0007669"/>
    <property type="project" value="InterPro"/>
</dbReference>
<dbReference type="InterPro" id="IPR045572">
    <property type="entry name" value="RE_endonuc_C"/>
</dbReference>
<dbReference type="SUPFAM" id="SSF52540">
    <property type="entry name" value="P-loop containing nucleoside triphosphate hydrolases"/>
    <property type="match status" value="2"/>
</dbReference>
<comment type="caution">
    <text evidence="2">The sequence shown here is derived from an EMBL/GenBank/DDBJ whole genome shotgun (WGS) entry which is preliminary data.</text>
</comment>
<dbReference type="PROSITE" id="PS51192">
    <property type="entry name" value="HELICASE_ATP_BIND_1"/>
    <property type="match status" value="1"/>
</dbReference>
<dbReference type="EMBL" id="JADKGY010000029">
    <property type="protein sequence ID" value="MBK9984471.1"/>
    <property type="molecule type" value="Genomic_DNA"/>
</dbReference>
<dbReference type="GO" id="GO:0005524">
    <property type="term" value="F:ATP binding"/>
    <property type="evidence" value="ECO:0007669"/>
    <property type="project" value="InterPro"/>
</dbReference>
<name>A0A9D7SYC9_9BACT</name>
<protein>
    <submittedName>
        <fullName evidence="2">DEAD/DEAH box helicase family protein</fullName>
    </submittedName>
</protein>
<feature type="domain" description="Helicase ATP-binding" evidence="1">
    <location>
        <begin position="101"/>
        <end position="287"/>
    </location>
</feature>
<evidence type="ECO:0000313" key="3">
    <source>
        <dbReference type="Proteomes" id="UP000808337"/>
    </source>
</evidence>
<dbReference type="GO" id="GO:0004386">
    <property type="term" value="F:helicase activity"/>
    <property type="evidence" value="ECO:0007669"/>
    <property type="project" value="UniProtKB-KW"/>
</dbReference>
<dbReference type="InterPro" id="IPR006935">
    <property type="entry name" value="Helicase/UvrB_N"/>
</dbReference>
<evidence type="ECO:0000259" key="1">
    <source>
        <dbReference type="PROSITE" id="PS51192"/>
    </source>
</evidence>
<gene>
    <name evidence="2" type="ORF">IPP15_19240</name>
</gene>
<dbReference type="InterPro" id="IPR014001">
    <property type="entry name" value="Helicase_ATP-bd"/>
</dbReference>
<dbReference type="Gene3D" id="3.40.50.300">
    <property type="entry name" value="P-loop containing nucleotide triphosphate hydrolases"/>
    <property type="match status" value="1"/>
</dbReference>
<dbReference type="Pfam" id="PF19778">
    <property type="entry name" value="RE_endonuc"/>
    <property type="match status" value="1"/>
</dbReference>
<keyword evidence="2" id="KW-0067">ATP-binding</keyword>
<dbReference type="AlphaFoldDB" id="A0A9D7SYC9"/>
<dbReference type="GO" id="GO:0005829">
    <property type="term" value="C:cytosol"/>
    <property type="evidence" value="ECO:0007669"/>
    <property type="project" value="TreeGrafter"/>
</dbReference>
<sequence>MKLQFKEQDFQVQSVKAVVNCFDGQLLRTNRFTLERTKDLIRKAKQTAAGGVQSSVFETDVLEDIGYRNSPIQLTSNQVLQNIRSVQNTNDIAESTAIEKPRGFEPGYHLTIEMETGTGKTYTYIRTMYELHKHYGWSKFIVVVPSIAIREGVFKSFEVTQDHFQEIYGYKINPFIYNSGRPENIENFASDSRISVMIINTQAFNNQYAILMSDDRDQFQTRKPIELIAQTNPIIIIDEPQSVGRQGSKSLDRMKEFNPLLTLRYSATHAEGEEYNKVFRLDALDAYHKRLVKKIQVKGINLKGSTGTTGYLYLEHISLSTTKPPYAVVEFEKRTNDTPKKVRQRLEEGANLYELSGALPAYKNHTITEINGYLNKIVINGEDIYPGDILNDKDENAFRRVQIRETIMSHLQKEKVLYDKGIKVLSLCFIDSVEKYRIYDASGEAQLGEYAKIFEEEYNKVRNDFLDLFQNDYSEYIRNTDPGLAHKGYLPSNYLEYLKRDDPHKIHEGYFSIDKKGKSIDPTLKRGSEESDDISAYDLIMKDKERLLSFEEPTRFIFSHSALKEGWDNPNVFQICALKNAESGSQTRRRQEVGRGMRLCVDVRGVRQDYDLIGDQVHELNKLTVIASESYEAFAKGLQNEIAATLKDRPQKAEVEFFVDKVVTNEKGEQKRFSKEDAKKLHNTLIKNDVIDDSDKVTPLGRELIDQNKMPLPDHLEPYREAIGKLLKSIYSGEPFKPEDERQTIVLNTNPNFKKKEFQALWDKISLKTIYEVKFDTQKLINDSKNLINAQLHITDRVYEVKTGELQEGTIEQMKAASLIKESNRQNLKLDTDLYTNTVYDIVGEIEALTNLTRRTIVEILKAIKEEKFLLLRKNPEEFISRCGKLINEVKASLIINNIVYHKIEESHDAKTIFTNDKFALRHNELLKKHIYDYLTSDSKVEADFAQALENSVEVVVYAKLPRNFSIPTPIAPFSPDWAIVLDKDKVRHIYFVAETKGSDSDLELREIEKLKIHCAEKHFETISGGVVKFSKVSSYEKLLDIVQLK</sequence>
<dbReference type="GO" id="GO:0015668">
    <property type="term" value="F:type III site-specific deoxyribonuclease activity"/>
    <property type="evidence" value="ECO:0007669"/>
    <property type="project" value="InterPro"/>
</dbReference>
<keyword evidence="2" id="KW-0347">Helicase</keyword>
<dbReference type="Pfam" id="PF04851">
    <property type="entry name" value="ResIII"/>
    <property type="match status" value="1"/>
</dbReference>
<dbReference type="Proteomes" id="UP000808337">
    <property type="component" value="Unassembled WGS sequence"/>
</dbReference>
<evidence type="ECO:0000313" key="2">
    <source>
        <dbReference type="EMBL" id="MBK9984471.1"/>
    </source>
</evidence>
<dbReference type="InterPro" id="IPR027417">
    <property type="entry name" value="P-loop_NTPase"/>
</dbReference>
<dbReference type="PANTHER" id="PTHR47396">
    <property type="entry name" value="TYPE I RESTRICTION ENZYME ECOKI R PROTEIN"/>
    <property type="match status" value="1"/>
</dbReference>
<proteinExistence type="predicted"/>
<keyword evidence="2" id="KW-0547">Nucleotide-binding</keyword>
<reference evidence="2 3" key="1">
    <citation type="submission" date="2020-10" db="EMBL/GenBank/DDBJ databases">
        <title>Connecting structure to function with the recovery of over 1000 high-quality activated sludge metagenome-assembled genomes encoding full-length rRNA genes using long-read sequencing.</title>
        <authorList>
            <person name="Singleton C.M."/>
            <person name="Petriglieri F."/>
            <person name="Kristensen J.M."/>
            <person name="Kirkegaard R.H."/>
            <person name="Michaelsen T.Y."/>
            <person name="Andersen M.H."/>
            <person name="Karst S.M."/>
            <person name="Dueholm M.S."/>
            <person name="Nielsen P.H."/>
            <person name="Albertsen M."/>
        </authorList>
    </citation>
    <scope>NUCLEOTIDE SEQUENCE [LARGE SCALE GENOMIC DNA]</scope>
    <source>
        <strain evidence="2">Ribe_18-Q3-R11-54_MAXAC.273</strain>
    </source>
</reference>
<organism evidence="2 3">
    <name type="scientific">Candidatus Opimibacter skivensis</name>
    <dbReference type="NCBI Taxonomy" id="2982028"/>
    <lineage>
        <taxon>Bacteria</taxon>
        <taxon>Pseudomonadati</taxon>
        <taxon>Bacteroidota</taxon>
        <taxon>Saprospiria</taxon>
        <taxon>Saprospirales</taxon>
        <taxon>Saprospiraceae</taxon>
        <taxon>Candidatus Opimibacter</taxon>
    </lineage>
</organism>
<dbReference type="InterPro" id="IPR050742">
    <property type="entry name" value="Helicase_Restrict-Modif_Enz"/>
</dbReference>
<accession>A0A9D7SYC9</accession>